<feature type="signal peptide" evidence="1">
    <location>
        <begin position="1"/>
        <end position="22"/>
    </location>
</feature>
<dbReference type="Pfam" id="PF07679">
    <property type="entry name" value="I-set"/>
    <property type="match status" value="2"/>
</dbReference>
<dbReference type="InParanoid" id="A0A1X7TG36"/>
<dbReference type="InterPro" id="IPR007110">
    <property type="entry name" value="Ig-like_dom"/>
</dbReference>
<feature type="domain" description="Ig-like" evidence="2">
    <location>
        <begin position="577"/>
        <end position="671"/>
    </location>
</feature>
<feature type="domain" description="Ig-like" evidence="2">
    <location>
        <begin position="499"/>
        <end position="568"/>
    </location>
</feature>
<feature type="domain" description="Ig-like" evidence="2">
    <location>
        <begin position="373"/>
        <end position="482"/>
    </location>
</feature>
<dbReference type="SUPFAM" id="SSF48726">
    <property type="entry name" value="Immunoglobulin"/>
    <property type="match status" value="5"/>
</dbReference>
<feature type="domain" description="Ig-like" evidence="2">
    <location>
        <begin position="108"/>
        <end position="187"/>
    </location>
</feature>
<dbReference type="OrthoDB" id="10056271at2759"/>
<name>A0A1X7TG36_AMPQE</name>
<evidence type="ECO:0000259" key="2">
    <source>
        <dbReference type="PROSITE" id="PS50835"/>
    </source>
</evidence>
<dbReference type="InterPro" id="IPR036179">
    <property type="entry name" value="Ig-like_dom_sf"/>
</dbReference>
<dbReference type="CDD" id="cd00096">
    <property type="entry name" value="Ig"/>
    <property type="match status" value="2"/>
</dbReference>
<dbReference type="InterPro" id="IPR050958">
    <property type="entry name" value="Cell_Adh-Cytoskel_Orgn"/>
</dbReference>
<reference evidence="3" key="1">
    <citation type="submission" date="2017-05" db="UniProtKB">
        <authorList>
            <consortium name="EnsemblMetazoa"/>
        </authorList>
    </citation>
    <scope>IDENTIFICATION</scope>
</reference>
<feature type="chain" id="PRO_5012372215" description="Ig-like domain-containing protein" evidence="1">
    <location>
        <begin position="23"/>
        <end position="772"/>
    </location>
</feature>
<feature type="domain" description="Ig-like" evidence="2">
    <location>
        <begin position="207"/>
        <end position="289"/>
    </location>
</feature>
<dbReference type="AlphaFoldDB" id="A0A1X7TG36"/>
<dbReference type="PANTHER" id="PTHR45080">
    <property type="entry name" value="CONTACTIN 5"/>
    <property type="match status" value="1"/>
</dbReference>
<keyword evidence="1" id="KW-0732">Signal</keyword>
<protein>
    <recommendedName>
        <fullName evidence="2">Ig-like domain-containing protein</fullName>
    </recommendedName>
</protein>
<accession>A0A1X7TG36</accession>
<dbReference type="PANTHER" id="PTHR45080:SF20">
    <property type="entry name" value="IG-LIKE DOMAIN-CONTAINING PROTEIN"/>
    <property type="match status" value="1"/>
</dbReference>
<sequence>MEYCFSPLLILLIIVILSNCEATCNQIVPSNGNPSIETRVSIGECVAFQCTLNHTAQWKLNGADISNDAHYNINTTSGTLTIQEVRSNDTGSYTCGSGSISLLIVKIPVIIVTGQYTNLTVGSSVGIKCTTMPSIPNSVIQWDPPSSSDNNELIINPVMLSHNNNTFTCVVSSDLVSMSLTESITISVLDTSVSSVTVQSLSSYVIGDNVSIVCTISLTNAIGPDVSSLVVNWFKNNEMITDNIINGSSSTFNSILTLKLVSLTDAGVYTCNASINGSDTILSDSKLLCIEVPFNQDNDSFKDLPLGYNATIECVNLSSLNGIAIKSINWTDLDGSIISNNNTLILPNVVPSLNNTQYTCTAEMDTNPVTCLPDSRTITINTKKTYVTSNIIPVQLPLLINSLLFIECFIILNAPVGPGIQPNVTWYHDITDVTHNSSLTRNNDSVFTSILTINSIQVSDAGVYHCSAGIDSNVTTNNINVCVTVNETLPSVTEELSLGQYYSIDCITGPVPTGVSVSWLLTNGSIYSDNNTLMIPSILPSHNNTQYNCRIMIKNNPSGCSIQSQVITLRVKTTYVNLVTITPSSILSFINSTVVLTCTISLNTGIGPDTSFISHYWYQYRTDISNRSTQLMINGDTKSLVTTLNITSVQFSDAGVYQCRASIDGNDTVISNTTYVCVEVPVINISFDADLRLGDVREYDCTLGHNYRQSEVVVAWHDYTSNRAFINPLILTVDQSINNTVYICTLLIIQNPINCPFQQVNVSVTVKGIASK</sequence>
<dbReference type="GO" id="GO:0005886">
    <property type="term" value="C:plasma membrane"/>
    <property type="evidence" value="ECO:0007669"/>
    <property type="project" value="TreeGrafter"/>
</dbReference>
<dbReference type="SMART" id="SM00409">
    <property type="entry name" value="IG"/>
    <property type="match status" value="7"/>
</dbReference>
<dbReference type="GO" id="GO:0007156">
    <property type="term" value="P:homophilic cell adhesion via plasma membrane adhesion molecules"/>
    <property type="evidence" value="ECO:0007669"/>
    <property type="project" value="TreeGrafter"/>
</dbReference>
<dbReference type="InterPro" id="IPR003598">
    <property type="entry name" value="Ig_sub2"/>
</dbReference>
<dbReference type="InterPro" id="IPR013098">
    <property type="entry name" value="Ig_I-set"/>
</dbReference>
<organism evidence="3">
    <name type="scientific">Amphimedon queenslandica</name>
    <name type="common">Sponge</name>
    <dbReference type="NCBI Taxonomy" id="400682"/>
    <lineage>
        <taxon>Eukaryota</taxon>
        <taxon>Metazoa</taxon>
        <taxon>Porifera</taxon>
        <taxon>Demospongiae</taxon>
        <taxon>Heteroscleromorpha</taxon>
        <taxon>Haplosclerida</taxon>
        <taxon>Niphatidae</taxon>
        <taxon>Amphimedon</taxon>
    </lineage>
</organism>
<feature type="domain" description="Ig-like" evidence="2">
    <location>
        <begin position="7"/>
        <end position="95"/>
    </location>
</feature>
<dbReference type="PROSITE" id="PS50835">
    <property type="entry name" value="IG_LIKE"/>
    <property type="match status" value="7"/>
</dbReference>
<evidence type="ECO:0000256" key="1">
    <source>
        <dbReference type="SAM" id="SignalP"/>
    </source>
</evidence>
<proteinExistence type="predicted"/>
<dbReference type="SMART" id="SM00408">
    <property type="entry name" value="IGc2"/>
    <property type="match status" value="4"/>
</dbReference>
<dbReference type="eggNOG" id="KOG0613">
    <property type="taxonomic scope" value="Eukaryota"/>
</dbReference>
<evidence type="ECO:0000313" key="3">
    <source>
        <dbReference type="EnsemblMetazoa" id="Aqu2.1.13379_001"/>
    </source>
</evidence>
<dbReference type="Gene3D" id="2.60.40.10">
    <property type="entry name" value="Immunoglobulins"/>
    <property type="match status" value="4"/>
</dbReference>
<feature type="domain" description="Ig-like" evidence="2">
    <location>
        <begin position="293"/>
        <end position="370"/>
    </location>
</feature>
<dbReference type="InterPro" id="IPR003599">
    <property type="entry name" value="Ig_sub"/>
</dbReference>
<dbReference type="Pfam" id="PF13927">
    <property type="entry name" value="Ig_3"/>
    <property type="match status" value="1"/>
</dbReference>
<dbReference type="EnsemblMetazoa" id="Aqu2.1.13379_001">
    <property type="protein sequence ID" value="Aqu2.1.13379_001"/>
    <property type="gene ID" value="Aqu2.1.13379"/>
</dbReference>
<dbReference type="InterPro" id="IPR013783">
    <property type="entry name" value="Ig-like_fold"/>
</dbReference>
<dbReference type="Pfam" id="PF13895">
    <property type="entry name" value="Ig_2"/>
    <property type="match status" value="1"/>
</dbReference>
<dbReference type="GO" id="GO:0050808">
    <property type="term" value="P:synapse organization"/>
    <property type="evidence" value="ECO:0007669"/>
    <property type="project" value="TreeGrafter"/>
</dbReference>
<dbReference type="STRING" id="400682.A0A1X7TG36"/>